<evidence type="ECO:0000259" key="1">
    <source>
        <dbReference type="Pfam" id="PF11706"/>
    </source>
</evidence>
<name>A0ABU2NG21_9PSEU</name>
<dbReference type="Gene3D" id="1.10.3300.10">
    <property type="entry name" value="Jann2411-like domain"/>
    <property type="match status" value="1"/>
</dbReference>
<comment type="caution">
    <text evidence="2">The sequence shown here is derived from an EMBL/GenBank/DDBJ whole genome shotgun (WGS) entry which is preliminary data.</text>
</comment>
<gene>
    <name evidence="2" type="ORF">RM445_24540</name>
</gene>
<sequence length="190" mass="21049">MSDRLPLLGETFAVELANSDHRTGHEERDFLAASDDIAAWFARAPAADGIVVPAPLSPEVAAAVRGIRDATRLFLTETVDGHRASTRADAAALLHREARRAAGHLALDIDGARTWRLHHEGDVDDVFRAAVACRCILFLGGDDADRVQRCARPACPMLFVRRHRARRFCEDTCAHSVRQARYYRRHTSAT</sequence>
<dbReference type="InterPro" id="IPR021005">
    <property type="entry name" value="Znf_CGNR"/>
</dbReference>
<dbReference type="Pfam" id="PF11706">
    <property type="entry name" value="zf-CGNR"/>
    <property type="match status" value="1"/>
</dbReference>
<evidence type="ECO:0000313" key="3">
    <source>
        <dbReference type="Proteomes" id="UP001183202"/>
    </source>
</evidence>
<accession>A0ABU2NG21</accession>
<dbReference type="Pfam" id="PF07336">
    <property type="entry name" value="ABATE"/>
    <property type="match status" value="1"/>
</dbReference>
<dbReference type="PANTHER" id="PTHR35525">
    <property type="entry name" value="BLL6575 PROTEIN"/>
    <property type="match status" value="1"/>
</dbReference>
<organism evidence="2 3">
    <name type="scientific">Pseudonocardia charpentierae</name>
    <dbReference type="NCBI Taxonomy" id="3075545"/>
    <lineage>
        <taxon>Bacteria</taxon>
        <taxon>Bacillati</taxon>
        <taxon>Actinomycetota</taxon>
        <taxon>Actinomycetes</taxon>
        <taxon>Pseudonocardiales</taxon>
        <taxon>Pseudonocardiaceae</taxon>
        <taxon>Pseudonocardia</taxon>
    </lineage>
</organism>
<keyword evidence="3" id="KW-1185">Reference proteome</keyword>
<dbReference type="EMBL" id="JAVREJ010000020">
    <property type="protein sequence ID" value="MDT0352696.1"/>
    <property type="molecule type" value="Genomic_DNA"/>
</dbReference>
<protein>
    <submittedName>
        <fullName evidence="2">ABATE domain-containing protein</fullName>
    </submittedName>
</protein>
<dbReference type="Proteomes" id="UP001183202">
    <property type="component" value="Unassembled WGS sequence"/>
</dbReference>
<dbReference type="InterPro" id="IPR023286">
    <property type="entry name" value="ABATE_dom_sf"/>
</dbReference>
<feature type="domain" description="Zinc finger CGNR" evidence="1">
    <location>
        <begin position="146"/>
        <end position="186"/>
    </location>
</feature>
<evidence type="ECO:0000313" key="2">
    <source>
        <dbReference type="EMBL" id="MDT0352696.1"/>
    </source>
</evidence>
<reference evidence="3" key="1">
    <citation type="submission" date="2023-07" db="EMBL/GenBank/DDBJ databases">
        <title>30 novel species of actinomycetes from the DSMZ collection.</title>
        <authorList>
            <person name="Nouioui I."/>
        </authorList>
    </citation>
    <scope>NUCLEOTIDE SEQUENCE [LARGE SCALE GENOMIC DNA]</scope>
    <source>
        <strain evidence="3">DSM 45834</strain>
    </source>
</reference>
<proteinExistence type="predicted"/>
<dbReference type="RefSeq" id="WP_311559202.1">
    <property type="nucleotide sequence ID" value="NZ_JAVREJ010000020.1"/>
</dbReference>
<dbReference type="InterPro" id="IPR010852">
    <property type="entry name" value="ABATE"/>
</dbReference>
<dbReference type="SUPFAM" id="SSF160904">
    <property type="entry name" value="Jann2411-like"/>
    <property type="match status" value="1"/>
</dbReference>
<dbReference type="PANTHER" id="PTHR35525:SF3">
    <property type="entry name" value="BLL6575 PROTEIN"/>
    <property type="match status" value="1"/>
</dbReference>